<dbReference type="GO" id="GO:0005524">
    <property type="term" value="F:ATP binding"/>
    <property type="evidence" value="ECO:0007669"/>
    <property type="project" value="UniProtKB-KW"/>
</dbReference>
<dbReference type="PANTHER" id="PTHR42711">
    <property type="entry name" value="ABC TRANSPORTER ATP-BINDING PROTEIN"/>
    <property type="match status" value="1"/>
</dbReference>
<dbReference type="InterPro" id="IPR003593">
    <property type="entry name" value="AAA+_ATPase"/>
</dbReference>
<dbReference type="GO" id="GO:0016887">
    <property type="term" value="F:ATP hydrolysis activity"/>
    <property type="evidence" value="ECO:0007669"/>
    <property type="project" value="InterPro"/>
</dbReference>
<evidence type="ECO:0000256" key="1">
    <source>
        <dbReference type="ARBA" id="ARBA00005417"/>
    </source>
</evidence>
<dbReference type="PANTHER" id="PTHR42711:SF5">
    <property type="entry name" value="ABC TRANSPORTER ATP-BINDING PROTEIN NATA"/>
    <property type="match status" value="1"/>
</dbReference>
<keyword evidence="4 6" id="KW-0067">ATP-binding</keyword>
<evidence type="ECO:0000259" key="5">
    <source>
        <dbReference type="PROSITE" id="PS50893"/>
    </source>
</evidence>
<dbReference type="KEGG" id="sjv:SJAV_25320"/>
<feature type="domain" description="ABC transporter" evidence="5">
    <location>
        <begin position="17"/>
        <end position="240"/>
    </location>
</feature>
<dbReference type="CDD" id="cd03230">
    <property type="entry name" value="ABC_DR_subfamily_A"/>
    <property type="match status" value="1"/>
</dbReference>
<gene>
    <name evidence="6" type="ORF">SJAV_25320</name>
</gene>
<evidence type="ECO:0000313" key="6">
    <source>
        <dbReference type="EMBL" id="BFH74588.1"/>
    </source>
</evidence>
<protein>
    <submittedName>
        <fullName evidence="6">ABC transporter ATP-binding protein</fullName>
    </submittedName>
</protein>
<dbReference type="InterPro" id="IPR003439">
    <property type="entry name" value="ABC_transporter-like_ATP-bd"/>
</dbReference>
<dbReference type="InterPro" id="IPR050763">
    <property type="entry name" value="ABC_transporter_ATP-binding"/>
</dbReference>
<dbReference type="AlphaFoldDB" id="A0AAT9GVF1"/>
<name>A0AAT9GVF1_9CREN</name>
<evidence type="ECO:0000256" key="3">
    <source>
        <dbReference type="ARBA" id="ARBA00022741"/>
    </source>
</evidence>
<reference evidence="6" key="1">
    <citation type="submission" date="2024-03" db="EMBL/GenBank/DDBJ databases">
        <title>Complete genome sequence of Sulfurisphaera javensis strain KD-1.</title>
        <authorList>
            <person name="Sakai H."/>
            <person name="Nur N."/>
            <person name="Suwanto A."/>
            <person name="Kurosawa N."/>
        </authorList>
    </citation>
    <scope>NUCLEOTIDE SEQUENCE</scope>
    <source>
        <strain evidence="6">KD-1</strain>
    </source>
</reference>
<dbReference type="PROSITE" id="PS50893">
    <property type="entry name" value="ABC_TRANSPORTER_2"/>
    <property type="match status" value="1"/>
</dbReference>
<dbReference type="SMART" id="SM00382">
    <property type="entry name" value="AAA"/>
    <property type="match status" value="1"/>
</dbReference>
<keyword evidence="3" id="KW-0547">Nucleotide-binding</keyword>
<sequence>MDKSFNISIFYIYLMSIEVSNLVKTFGKVVALEDISFKISSPGCYGILGPNGAGKTTLFKIMSTLIKPTNGSVRINDYDVFKDREKALKNTAFLVGTPEPYDYLTVKEFIEFAAKLRGKKVDVKSLKEELDLPDLRSRCGVLSKGQKRRVYLAALLAQDPQILVLDEPTDGLDPIEIYVIKNIIKKLKKEKIVVFSSHILSEVQELCDYIIIIKRRLLWQGSKEKLMRMFSPKSLRIEFLYPIFIEEIKNLIGDISTNIEQVEDSNRTFIVHYSGNDNDRQKILERLIKLGIRSFTDNTSTLEESYIRLLERFDKVINYD</sequence>
<dbReference type="EMBL" id="AP031322">
    <property type="protein sequence ID" value="BFH74588.1"/>
    <property type="molecule type" value="Genomic_DNA"/>
</dbReference>
<dbReference type="Pfam" id="PF00005">
    <property type="entry name" value="ABC_tran"/>
    <property type="match status" value="1"/>
</dbReference>
<keyword evidence="2" id="KW-0813">Transport</keyword>
<evidence type="ECO:0000256" key="4">
    <source>
        <dbReference type="ARBA" id="ARBA00022840"/>
    </source>
</evidence>
<dbReference type="Gene3D" id="3.40.50.300">
    <property type="entry name" value="P-loop containing nucleotide triphosphate hydrolases"/>
    <property type="match status" value="1"/>
</dbReference>
<accession>A0AAT9GVF1</accession>
<proteinExistence type="inferred from homology"/>
<organism evidence="6">
    <name type="scientific">Sulfurisphaera javensis</name>
    <dbReference type="NCBI Taxonomy" id="2049879"/>
    <lineage>
        <taxon>Archaea</taxon>
        <taxon>Thermoproteota</taxon>
        <taxon>Thermoprotei</taxon>
        <taxon>Sulfolobales</taxon>
        <taxon>Sulfolobaceae</taxon>
        <taxon>Sulfurisphaera</taxon>
    </lineage>
</organism>
<evidence type="ECO:0000256" key="2">
    <source>
        <dbReference type="ARBA" id="ARBA00022448"/>
    </source>
</evidence>
<dbReference type="InterPro" id="IPR027417">
    <property type="entry name" value="P-loop_NTPase"/>
</dbReference>
<dbReference type="SUPFAM" id="SSF52540">
    <property type="entry name" value="P-loop containing nucleoside triphosphate hydrolases"/>
    <property type="match status" value="1"/>
</dbReference>
<comment type="similarity">
    <text evidence="1">Belongs to the ABC transporter superfamily.</text>
</comment>